<dbReference type="EMBL" id="CP013694">
    <property type="protein sequence ID" value="ALU28787.1"/>
    <property type="molecule type" value="Genomic_DNA"/>
</dbReference>
<dbReference type="NCBIfam" id="TIGR01930">
    <property type="entry name" value="AcCoA-C-Actrans"/>
    <property type="match status" value="1"/>
</dbReference>
<evidence type="ECO:0000313" key="10">
    <source>
        <dbReference type="Proteomes" id="UP000065473"/>
    </source>
</evidence>
<evidence type="ECO:0000313" key="8">
    <source>
        <dbReference type="EMBL" id="ALU31507.1"/>
    </source>
</evidence>
<dbReference type="InterPro" id="IPR020617">
    <property type="entry name" value="Thiolase_C"/>
</dbReference>
<protein>
    <submittedName>
        <fullName evidence="8">Acetyl-CoA acetyltransferase</fullName>
    </submittedName>
</protein>
<dbReference type="InterPro" id="IPR002155">
    <property type="entry name" value="Thiolase"/>
</dbReference>
<dbReference type="Gene3D" id="3.40.47.10">
    <property type="match status" value="2"/>
</dbReference>
<evidence type="ECO:0000313" key="9">
    <source>
        <dbReference type="Proteomes" id="UP000060043"/>
    </source>
</evidence>
<evidence type="ECO:0000256" key="1">
    <source>
        <dbReference type="ARBA" id="ARBA00010982"/>
    </source>
</evidence>
<name>A0A0U3FWA4_9CREN</name>
<dbReference type="InterPro" id="IPR016039">
    <property type="entry name" value="Thiolase-like"/>
</dbReference>
<keyword evidence="3" id="KW-0414">Isoprene biosynthesis</keyword>
<dbReference type="PaxDb" id="1435377-SUSAZ_04425"/>
<dbReference type="SUPFAM" id="SSF53901">
    <property type="entry name" value="Thiolase-like"/>
    <property type="match status" value="2"/>
</dbReference>
<evidence type="ECO:0000259" key="6">
    <source>
        <dbReference type="Pfam" id="PF02803"/>
    </source>
</evidence>
<dbReference type="AlphaFoldDB" id="A0A0U3FWA4"/>
<dbReference type="GeneID" id="14551474"/>
<dbReference type="Pfam" id="PF02803">
    <property type="entry name" value="Thiolase_C"/>
    <property type="match status" value="1"/>
</dbReference>
<dbReference type="GO" id="GO:0016747">
    <property type="term" value="F:acyltransferase activity, transferring groups other than amino-acyl groups"/>
    <property type="evidence" value="ECO:0007669"/>
    <property type="project" value="InterPro"/>
</dbReference>
<dbReference type="InterPro" id="IPR020613">
    <property type="entry name" value="Thiolase_CS"/>
</dbReference>
<dbReference type="Proteomes" id="UP000060043">
    <property type="component" value="Chromosome"/>
</dbReference>
<dbReference type="PIRSF" id="PIRSF000429">
    <property type="entry name" value="Ac-CoA_Ac_transf"/>
    <property type="match status" value="1"/>
</dbReference>
<feature type="domain" description="Thiolase N-terminal" evidence="5">
    <location>
        <begin position="4"/>
        <end position="262"/>
    </location>
</feature>
<evidence type="ECO:0000256" key="3">
    <source>
        <dbReference type="ARBA" id="ARBA00023229"/>
    </source>
</evidence>
<dbReference type="RefSeq" id="WP_011277827.1">
    <property type="nucleotide sequence ID" value="NZ_BHWZ01000001.1"/>
</dbReference>
<gene>
    <name evidence="7" type="ORF">ATY89_01630</name>
    <name evidence="8" type="ORF">ATZ20_04665</name>
</gene>
<sequence length="392" mass="42551">MDNVYIVSAVRTPLGKFGGSLKDISPSELGSVVIREAVNRAKVDPKLIDIVIMGNVLRAGHGQDLARQASIKAGIPAKTDAYCVDMVCSSGMISTINAVQMIKSEDADIVVAGGMESMSRASFAIGSEIRWGTKMLMNKSLDIIDTMIIDGLTDPFNFKVMGQEADMVAREHEITRRELDEVAYESHRRATIATEKGYFKDEIVPLNVDGRVVDKDEGIRADTTLEKLLQLKPAFGSDGLHTAGNSSQISDGAAALVFVSESAVRKFKLEPIARVLGYSWIGIESWKFPEAPIYSVKKLLDKINIPLSKFDYFENNEAFAVNNVLFNRYLGVSYDRLNVYGGAIALGHPIGASGSRILVTLLNVLRKMNGKYGIASICHGIGGSTAIAVELL</sequence>
<evidence type="ECO:0000256" key="4">
    <source>
        <dbReference type="ARBA" id="ARBA00023315"/>
    </source>
</evidence>
<organism evidence="8 9">
    <name type="scientific">Sulfolobus acidocaldarius</name>
    <dbReference type="NCBI Taxonomy" id="2285"/>
    <lineage>
        <taxon>Archaea</taxon>
        <taxon>Thermoproteota</taxon>
        <taxon>Thermoprotei</taxon>
        <taxon>Sulfolobales</taxon>
        <taxon>Sulfolobaceae</taxon>
        <taxon>Sulfolobus</taxon>
    </lineage>
</organism>
<dbReference type="STRING" id="1435377.SUSAZ_04425"/>
<dbReference type="OrthoDB" id="25212at2157"/>
<reference evidence="9 10" key="1">
    <citation type="submission" date="2015-12" db="EMBL/GenBank/DDBJ databases">
        <title>A stable core within a dynamic pangenome in Sulfolobus acidocaldarius.</title>
        <authorList>
            <person name="Anderson R."/>
            <person name="Kouris A."/>
            <person name="Seward C."/>
            <person name="Campbell K."/>
            <person name="Whitaker R."/>
        </authorList>
    </citation>
    <scope>NUCLEOTIDE SEQUENCE [LARGE SCALE GENOMIC DNA]</scope>
    <source>
        <strain evidence="7 10">GG12-C01-09</strain>
        <strain evidence="8 9">NG05B_CO5_07</strain>
    </source>
</reference>
<dbReference type="Proteomes" id="UP000065473">
    <property type="component" value="Chromosome"/>
</dbReference>
<comment type="similarity">
    <text evidence="1">Belongs to the thiolase-like superfamily. Thiolase family.</text>
</comment>
<dbReference type="OMA" id="ICPSIAI"/>
<dbReference type="PANTHER" id="PTHR18919:SF107">
    <property type="entry name" value="ACETYL-COA ACETYLTRANSFERASE, CYTOSOLIC"/>
    <property type="match status" value="1"/>
</dbReference>
<evidence type="ECO:0000259" key="5">
    <source>
        <dbReference type="Pfam" id="PF00108"/>
    </source>
</evidence>
<dbReference type="PANTHER" id="PTHR18919">
    <property type="entry name" value="ACETYL-COA C-ACYLTRANSFERASE"/>
    <property type="match status" value="1"/>
</dbReference>
<dbReference type="PROSITE" id="PS00737">
    <property type="entry name" value="THIOLASE_2"/>
    <property type="match status" value="1"/>
</dbReference>
<proteinExistence type="inferred from homology"/>
<keyword evidence="4" id="KW-0012">Acyltransferase</keyword>
<accession>A0A0U3FWA4</accession>
<keyword evidence="2 8" id="KW-0808">Transferase</keyword>
<dbReference type="EMBL" id="CP013695">
    <property type="protein sequence ID" value="ALU31507.1"/>
    <property type="molecule type" value="Genomic_DNA"/>
</dbReference>
<evidence type="ECO:0000313" key="7">
    <source>
        <dbReference type="EMBL" id="ALU28787.1"/>
    </source>
</evidence>
<dbReference type="InterPro" id="IPR020616">
    <property type="entry name" value="Thiolase_N"/>
</dbReference>
<feature type="domain" description="Thiolase C-terminal" evidence="6">
    <location>
        <begin position="270"/>
        <end position="390"/>
    </location>
</feature>
<dbReference type="GO" id="GO:0008299">
    <property type="term" value="P:isoprenoid biosynthetic process"/>
    <property type="evidence" value="ECO:0007669"/>
    <property type="project" value="UniProtKB-KW"/>
</dbReference>
<dbReference type="CDD" id="cd00751">
    <property type="entry name" value="thiolase"/>
    <property type="match status" value="1"/>
</dbReference>
<evidence type="ECO:0000256" key="2">
    <source>
        <dbReference type="ARBA" id="ARBA00022679"/>
    </source>
</evidence>
<dbReference type="Pfam" id="PF00108">
    <property type="entry name" value="Thiolase_N"/>
    <property type="match status" value="1"/>
</dbReference>